<dbReference type="PANTHER" id="PTHR43133">
    <property type="entry name" value="RNA POLYMERASE ECF-TYPE SIGMA FACTO"/>
    <property type="match status" value="1"/>
</dbReference>
<evidence type="ECO:0000256" key="1">
    <source>
        <dbReference type="ARBA" id="ARBA00010641"/>
    </source>
</evidence>
<evidence type="ECO:0000256" key="2">
    <source>
        <dbReference type="ARBA" id="ARBA00023015"/>
    </source>
</evidence>
<feature type="domain" description="RNA polymerase sigma-70 region 2" evidence="5">
    <location>
        <begin position="42"/>
        <end position="107"/>
    </location>
</feature>
<dbReference type="Proteomes" id="UP001549749">
    <property type="component" value="Unassembled WGS sequence"/>
</dbReference>
<evidence type="ECO:0000256" key="3">
    <source>
        <dbReference type="ARBA" id="ARBA00023082"/>
    </source>
</evidence>
<dbReference type="InterPro" id="IPR013324">
    <property type="entry name" value="RNA_pol_sigma_r3/r4-like"/>
</dbReference>
<dbReference type="InterPro" id="IPR007627">
    <property type="entry name" value="RNA_pol_sigma70_r2"/>
</dbReference>
<dbReference type="NCBIfam" id="TIGR02937">
    <property type="entry name" value="sigma70-ECF"/>
    <property type="match status" value="1"/>
</dbReference>
<feature type="domain" description="RNA polymerase sigma factor 70 region 4 type 2" evidence="6">
    <location>
        <begin position="140"/>
        <end position="188"/>
    </location>
</feature>
<dbReference type="InterPro" id="IPR014284">
    <property type="entry name" value="RNA_pol_sigma-70_dom"/>
</dbReference>
<dbReference type="EMBL" id="JBEXAC010000001">
    <property type="protein sequence ID" value="MET6997102.1"/>
    <property type="molecule type" value="Genomic_DNA"/>
</dbReference>
<reference evidence="7 8" key="1">
    <citation type="submission" date="2024-06" db="EMBL/GenBank/DDBJ databases">
        <title>Chitinophaga defluvii sp. nov., isolated from municipal sewage.</title>
        <authorList>
            <person name="Zhang L."/>
        </authorList>
    </citation>
    <scope>NUCLEOTIDE SEQUENCE [LARGE SCALE GENOMIC DNA]</scope>
    <source>
        <strain evidence="7 8">H8</strain>
    </source>
</reference>
<dbReference type="InterPro" id="IPR036388">
    <property type="entry name" value="WH-like_DNA-bd_sf"/>
</dbReference>
<protein>
    <submittedName>
        <fullName evidence="7">Sigma-70 family RNA polymerase sigma factor</fullName>
    </submittedName>
</protein>
<evidence type="ECO:0000259" key="6">
    <source>
        <dbReference type="Pfam" id="PF08281"/>
    </source>
</evidence>
<dbReference type="SUPFAM" id="SSF88659">
    <property type="entry name" value="Sigma3 and sigma4 domains of RNA polymerase sigma factors"/>
    <property type="match status" value="1"/>
</dbReference>
<evidence type="ECO:0000313" key="8">
    <source>
        <dbReference type="Proteomes" id="UP001549749"/>
    </source>
</evidence>
<organism evidence="7 8">
    <name type="scientific">Chitinophaga defluvii</name>
    <dbReference type="NCBI Taxonomy" id="3163343"/>
    <lineage>
        <taxon>Bacteria</taxon>
        <taxon>Pseudomonadati</taxon>
        <taxon>Bacteroidota</taxon>
        <taxon>Chitinophagia</taxon>
        <taxon>Chitinophagales</taxon>
        <taxon>Chitinophagaceae</taxon>
        <taxon>Chitinophaga</taxon>
    </lineage>
</organism>
<dbReference type="InterPro" id="IPR013249">
    <property type="entry name" value="RNA_pol_sigma70_r4_t2"/>
</dbReference>
<keyword evidence="4" id="KW-0804">Transcription</keyword>
<dbReference type="Gene3D" id="1.10.10.10">
    <property type="entry name" value="Winged helix-like DNA-binding domain superfamily/Winged helix DNA-binding domain"/>
    <property type="match status" value="1"/>
</dbReference>
<keyword evidence="3" id="KW-0731">Sigma factor</keyword>
<dbReference type="Pfam" id="PF08281">
    <property type="entry name" value="Sigma70_r4_2"/>
    <property type="match status" value="1"/>
</dbReference>
<keyword evidence="2" id="KW-0805">Transcription regulation</keyword>
<dbReference type="PANTHER" id="PTHR43133:SF46">
    <property type="entry name" value="RNA POLYMERASE SIGMA-70 FACTOR ECF SUBFAMILY"/>
    <property type="match status" value="1"/>
</dbReference>
<proteinExistence type="inferred from homology"/>
<dbReference type="Pfam" id="PF04542">
    <property type="entry name" value="Sigma70_r2"/>
    <property type="match status" value="1"/>
</dbReference>
<keyword evidence="8" id="KW-1185">Reference proteome</keyword>
<dbReference type="Gene3D" id="1.10.1740.10">
    <property type="match status" value="1"/>
</dbReference>
<dbReference type="CDD" id="cd06171">
    <property type="entry name" value="Sigma70_r4"/>
    <property type="match status" value="1"/>
</dbReference>
<evidence type="ECO:0000256" key="4">
    <source>
        <dbReference type="ARBA" id="ARBA00023163"/>
    </source>
</evidence>
<name>A0ABV2T3B6_9BACT</name>
<gene>
    <name evidence="7" type="ORF">ABR189_06965</name>
</gene>
<comment type="similarity">
    <text evidence="1">Belongs to the sigma-70 factor family. ECF subfamily.</text>
</comment>
<accession>A0ABV2T3B6</accession>
<comment type="caution">
    <text evidence="7">The sequence shown here is derived from an EMBL/GenBank/DDBJ whole genome shotgun (WGS) entry which is preliminary data.</text>
</comment>
<dbReference type="InterPro" id="IPR039425">
    <property type="entry name" value="RNA_pol_sigma-70-like"/>
</dbReference>
<dbReference type="RefSeq" id="WP_354659742.1">
    <property type="nucleotide sequence ID" value="NZ_JBEXAC010000001.1"/>
</dbReference>
<evidence type="ECO:0000313" key="7">
    <source>
        <dbReference type="EMBL" id="MET6997102.1"/>
    </source>
</evidence>
<dbReference type="InterPro" id="IPR013325">
    <property type="entry name" value="RNA_pol_sigma_r2"/>
</dbReference>
<sequence>MNAAGLSGSPQAPHLHAASSQEELWQRFRHGSRDALAAIYWSNIDDLYNYGLHFCGDKERVKDCLQDLFQDLWQSREHLCETLQNIRYYLLSCLRRKLLRALQKERRWRKESDTIPFEFELTPPHEYTIIQDEARKEQWQQLHLALSKLSRRQREAIYLRFFQNLSYQQVADIMSMRVDSVYNIISKAIGEMKKTLTLPLILLLLQR</sequence>
<evidence type="ECO:0000259" key="5">
    <source>
        <dbReference type="Pfam" id="PF04542"/>
    </source>
</evidence>
<dbReference type="SUPFAM" id="SSF88946">
    <property type="entry name" value="Sigma2 domain of RNA polymerase sigma factors"/>
    <property type="match status" value="1"/>
</dbReference>